<evidence type="ECO:0000256" key="3">
    <source>
        <dbReference type="SAM" id="Phobius"/>
    </source>
</evidence>
<dbReference type="CDD" id="cd00371">
    <property type="entry name" value="HMA"/>
    <property type="match status" value="1"/>
</dbReference>
<dbReference type="PROSITE" id="PS50846">
    <property type="entry name" value="HMA_2"/>
    <property type="match status" value="1"/>
</dbReference>
<organism evidence="5 6">
    <name type="scientific">Vitis vinifera</name>
    <name type="common">Grape</name>
    <dbReference type="NCBI Taxonomy" id="29760"/>
    <lineage>
        <taxon>Eukaryota</taxon>
        <taxon>Viridiplantae</taxon>
        <taxon>Streptophyta</taxon>
        <taxon>Embryophyta</taxon>
        <taxon>Tracheophyta</taxon>
        <taxon>Spermatophyta</taxon>
        <taxon>Magnoliopsida</taxon>
        <taxon>eudicotyledons</taxon>
        <taxon>Gunneridae</taxon>
        <taxon>Pentapetalae</taxon>
        <taxon>rosids</taxon>
        <taxon>Vitales</taxon>
        <taxon>Vitaceae</taxon>
        <taxon>Viteae</taxon>
        <taxon>Vitis</taxon>
    </lineage>
</organism>
<evidence type="ECO:0000313" key="5">
    <source>
        <dbReference type="EMBL" id="CBI34683.3"/>
    </source>
</evidence>
<dbReference type="Pfam" id="PF00403">
    <property type="entry name" value="HMA"/>
    <property type="match status" value="1"/>
</dbReference>
<keyword evidence="3" id="KW-1133">Transmembrane helix</keyword>
<dbReference type="SUPFAM" id="SSF55008">
    <property type="entry name" value="HMA, heavy metal-associated domain"/>
    <property type="match status" value="1"/>
</dbReference>
<keyword evidence="3" id="KW-0472">Membrane</keyword>
<feature type="compositionally biased region" description="Basic and acidic residues" evidence="2">
    <location>
        <begin position="10"/>
        <end position="24"/>
    </location>
</feature>
<dbReference type="PANTHER" id="PTHR46594">
    <property type="entry name" value="P-TYPE CATION-TRANSPORTING ATPASE"/>
    <property type="match status" value="1"/>
</dbReference>
<dbReference type="PaxDb" id="29760-VIT_02s0025g03650.t01"/>
<proteinExistence type="predicted"/>
<dbReference type="EMBL" id="FN596251">
    <property type="protein sequence ID" value="CBI34683.3"/>
    <property type="molecule type" value="Genomic_DNA"/>
</dbReference>
<dbReference type="InterPro" id="IPR006121">
    <property type="entry name" value="HMA_dom"/>
</dbReference>
<dbReference type="Gene3D" id="3.30.70.100">
    <property type="match status" value="1"/>
</dbReference>
<evidence type="ECO:0000259" key="4">
    <source>
        <dbReference type="PROSITE" id="PS50846"/>
    </source>
</evidence>
<feature type="region of interest" description="Disordered" evidence="2">
    <location>
        <begin position="1"/>
        <end position="30"/>
    </location>
</feature>
<gene>
    <name evidence="5" type="ordered locus">VIT_02s0025g03650</name>
</gene>
<dbReference type="AlphaFoldDB" id="D7TW08"/>
<dbReference type="GO" id="GO:0046872">
    <property type="term" value="F:metal ion binding"/>
    <property type="evidence" value="ECO:0007669"/>
    <property type="project" value="UniProtKB-KW"/>
</dbReference>
<dbReference type="Proteomes" id="UP000009183">
    <property type="component" value="Chromosome 2"/>
</dbReference>
<dbReference type="InParanoid" id="D7TW08"/>
<protein>
    <recommendedName>
        <fullName evidence="4">HMA domain-containing protein</fullName>
    </recommendedName>
</protein>
<feature type="domain" description="HMA" evidence="4">
    <location>
        <begin position="30"/>
        <end position="96"/>
    </location>
</feature>
<keyword evidence="6" id="KW-1185">Reference proteome</keyword>
<reference evidence="6" key="1">
    <citation type="journal article" date="2007" name="Nature">
        <title>The grapevine genome sequence suggests ancestral hexaploidization in major angiosperm phyla.</title>
        <authorList>
            <consortium name="The French-Italian Public Consortium for Grapevine Genome Characterization."/>
            <person name="Jaillon O."/>
            <person name="Aury J.-M."/>
            <person name="Noel B."/>
            <person name="Policriti A."/>
            <person name="Clepet C."/>
            <person name="Casagrande A."/>
            <person name="Choisne N."/>
            <person name="Aubourg S."/>
            <person name="Vitulo N."/>
            <person name="Jubin C."/>
            <person name="Vezzi A."/>
            <person name="Legeai F."/>
            <person name="Hugueney P."/>
            <person name="Dasilva C."/>
            <person name="Horner D."/>
            <person name="Mica E."/>
            <person name="Jublot D."/>
            <person name="Poulain J."/>
            <person name="Bruyere C."/>
            <person name="Billault A."/>
            <person name="Segurens B."/>
            <person name="Gouyvenoux M."/>
            <person name="Ugarte E."/>
            <person name="Cattonaro F."/>
            <person name="Anthouard V."/>
            <person name="Vico V."/>
            <person name="Del Fabbro C."/>
            <person name="Alaux M."/>
            <person name="Di Gaspero G."/>
            <person name="Dumas V."/>
            <person name="Felice N."/>
            <person name="Paillard S."/>
            <person name="Juman I."/>
            <person name="Moroldo M."/>
            <person name="Scalabrin S."/>
            <person name="Canaguier A."/>
            <person name="Le Clainche I."/>
            <person name="Malacrida G."/>
            <person name="Durand E."/>
            <person name="Pesole G."/>
            <person name="Laucou V."/>
            <person name="Chatelet P."/>
            <person name="Merdinoglu D."/>
            <person name="Delledonne M."/>
            <person name="Pezzotti M."/>
            <person name="Lecharny A."/>
            <person name="Scarpelli C."/>
            <person name="Artiguenave F."/>
            <person name="Pe M.E."/>
            <person name="Valle G."/>
            <person name="Morgante M."/>
            <person name="Caboche M."/>
            <person name="Adam-Blondon A.-F."/>
            <person name="Weissenbach J."/>
            <person name="Quetier F."/>
            <person name="Wincker P."/>
        </authorList>
    </citation>
    <scope>NUCLEOTIDE SEQUENCE [LARGE SCALE GENOMIC DNA]</scope>
    <source>
        <strain evidence="6">cv. Pinot noir / PN40024</strain>
    </source>
</reference>
<evidence type="ECO:0000313" key="6">
    <source>
        <dbReference type="Proteomes" id="UP000009183"/>
    </source>
</evidence>
<evidence type="ECO:0000256" key="2">
    <source>
        <dbReference type="SAM" id="MobiDB-lite"/>
    </source>
</evidence>
<dbReference type="PANTHER" id="PTHR46594:SF4">
    <property type="entry name" value="P-TYPE CATION-TRANSPORTING ATPASE"/>
    <property type="match status" value="1"/>
</dbReference>
<evidence type="ECO:0000256" key="1">
    <source>
        <dbReference type="ARBA" id="ARBA00022723"/>
    </source>
</evidence>
<dbReference type="STRING" id="29760.D7TW08"/>
<keyword evidence="1" id="KW-0479">Metal-binding</keyword>
<dbReference type="PRINTS" id="PR00942">
    <property type="entry name" value="CUATPASEI"/>
</dbReference>
<name>D7TW08_VITVI</name>
<dbReference type="eggNOG" id="KOG0207">
    <property type="taxonomic scope" value="Eukaryota"/>
</dbReference>
<dbReference type="FunFam" id="3.30.70.100:FF:000033">
    <property type="entry name" value="Copper-transporting ATPase HMA5"/>
    <property type="match status" value="1"/>
</dbReference>
<sequence length="198" mass="22146">MAPKFLSSTRNERSGKGVPEKEENAEGSQAKAMYSVTGMTCSACSGQVERALRQLPGIQDAVVDALSNRAQVTFYPALINEETIRETIEDVGYQATLIQDHQTNAKSTQMYEEAQVHYDPKMVSYKELLEAIEDTGSVAILITTGYMSKLQLKVDGAMIFPEGGREVHEKEIERNYRSFLWSLVFAIPVFLTSMVFIF</sequence>
<accession>D7TW08</accession>
<dbReference type="HOGENOM" id="CLU_1380276_0_0_1"/>
<dbReference type="InterPro" id="IPR036163">
    <property type="entry name" value="HMA_dom_sf"/>
</dbReference>
<feature type="transmembrane region" description="Helical" evidence="3">
    <location>
        <begin position="179"/>
        <end position="197"/>
    </location>
</feature>
<keyword evidence="3" id="KW-0812">Transmembrane</keyword>